<sequence>MTTDAISSRAPTPDERNRWQRDGFVPLPGLFPRNAVTEVERLLDGLYIAHQAARPDDWTQQRDGQATSVEILRTTEREPRLLFTEVYRRCECFASQLLNMPVECVFEHVIRKPGGVGTGTFWHQDCYYEKVEPWRCKHRVHFWIPMADVALHGGAMRYVPNTHGGQRYPHDTIPGERNTHYVMASGFDQSTAVDVPIQAGGAIAHHPHLLHASGPNTSPEGRTAWILQFARPRTVTQKLYFRALGLKARALGQLNLNPAAD</sequence>
<organism evidence="2 4">
    <name type="scientific">Thiomonas arsenitoxydans (strain DSM 22701 / CIP 110005 / 3As)</name>
    <dbReference type="NCBI Taxonomy" id="426114"/>
    <lineage>
        <taxon>Bacteria</taxon>
        <taxon>Pseudomonadati</taxon>
        <taxon>Pseudomonadota</taxon>
        <taxon>Betaproteobacteria</taxon>
        <taxon>Burkholderiales</taxon>
        <taxon>Thiomonas</taxon>
    </lineage>
</organism>
<dbReference type="GO" id="GO:0005506">
    <property type="term" value="F:iron ion binding"/>
    <property type="evidence" value="ECO:0007669"/>
    <property type="project" value="UniProtKB-ARBA"/>
</dbReference>
<dbReference type="Pfam" id="PF05721">
    <property type="entry name" value="PhyH"/>
    <property type="match status" value="1"/>
</dbReference>
<dbReference type="GO" id="GO:0016706">
    <property type="term" value="F:2-oxoglutarate-dependent dioxygenase activity"/>
    <property type="evidence" value="ECO:0007669"/>
    <property type="project" value="UniProtKB-ARBA"/>
</dbReference>
<dbReference type="RefSeq" id="WP_013107563.1">
    <property type="nucleotide sequence ID" value="NC_014145.1"/>
</dbReference>
<evidence type="ECO:0000313" key="5">
    <source>
        <dbReference type="Proteomes" id="UP000078599"/>
    </source>
</evidence>
<dbReference type="Gene3D" id="2.60.120.620">
    <property type="entry name" value="q2cbj1_9rhob like domain"/>
    <property type="match status" value="1"/>
</dbReference>
<dbReference type="SUPFAM" id="SSF51197">
    <property type="entry name" value="Clavaminate synthase-like"/>
    <property type="match status" value="1"/>
</dbReference>
<dbReference type="PANTHER" id="PTHR20883">
    <property type="entry name" value="PHYTANOYL-COA DIOXYGENASE DOMAIN CONTAINING 1"/>
    <property type="match status" value="1"/>
</dbReference>
<evidence type="ECO:0000313" key="2">
    <source>
        <dbReference type="EMBL" id="CAZ90354.1"/>
    </source>
</evidence>
<feature type="compositionally biased region" description="Polar residues" evidence="1">
    <location>
        <begin position="1"/>
        <end position="10"/>
    </location>
</feature>
<feature type="region of interest" description="Disordered" evidence="1">
    <location>
        <begin position="1"/>
        <end position="20"/>
    </location>
</feature>
<dbReference type="EMBL" id="FP475956">
    <property type="protein sequence ID" value="CAZ90354.1"/>
    <property type="molecule type" value="Genomic_DNA"/>
</dbReference>
<gene>
    <name evidence="2" type="ordered locus">THI_3779</name>
    <name evidence="3" type="ORF">THICB1_110492</name>
</gene>
<name>D6CP76_THIA3</name>
<keyword evidence="2" id="KW-0560">Oxidoreductase</keyword>
<accession>D6CP76</accession>
<keyword evidence="5" id="KW-1185">Reference proteome</keyword>
<protein>
    <submittedName>
        <fullName evidence="2">Phytanoyl-CoA dioxygenase</fullName>
    </submittedName>
</protein>
<reference evidence="2" key="3">
    <citation type="submission" date="2010-07" db="EMBL/GenBank/DDBJ databases">
        <authorList>
            <person name="Genoscope - CEA"/>
        </authorList>
    </citation>
    <scope>NUCLEOTIDE SEQUENCE</scope>
    <source>
        <strain evidence="2">3As</strain>
    </source>
</reference>
<evidence type="ECO:0000313" key="4">
    <source>
        <dbReference type="Proteomes" id="UP000002372"/>
    </source>
</evidence>
<reference evidence="4" key="2">
    <citation type="journal article" date="2010" name="PLoS Genet.">
        <title>Structure, function, and evolution of the Thiomonas spp. genome.</title>
        <authorList>
            <person name="Arsene-Ploetze F."/>
            <person name="Koechler S."/>
            <person name="Marchal M."/>
            <person name="Coppee J.Y."/>
            <person name="Chandler M."/>
            <person name="Bonnefoy V."/>
            <person name="Brochier-Armanet C."/>
            <person name="Barakat M."/>
            <person name="Barbe V."/>
            <person name="Battaglia-Brunet F."/>
            <person name="Bruneel O."/>
            <person name="Bryan C.G."/>
            <person name="Cleiss-Arnold J."/>
            <person name="Cruveiller S."/>
            <person name="Erhardt M."/>
            <person name="Heinrich-Salmeron A."/>
            <person name="Hommais F."/>
            <person name="Joulian C."/>
            <person name="Krin E."/>
            <person name="Lieutaud A."/>
            <person name="Lievremont D."/>
            <person name="Michel C."/>
            <person name="Muller D."/>
            <person name="Ortet P."/>
            <person name="Proux C."/>
            <person name="Siguier P."/>
            <person name="Roche D."/>
            <person name="Rouy Z."/>
            <person name="Salvignol G."/>
            <person name="Slyemi D."/>
            <person name="Talla E."/>
            <person name="Weiss S."/>
            <person name="Weissenbach J."/>
            <person name="Medigue C."/>
            <person name="Bertin P.N."/>
        </authorList>
    </citation>
    <scope>NUCLEOTIDE SEQUENCE [LARGE SCALE GENOMIC DNA]</scope>
    <source>
        <strain evidence="4">DSM 22701 / CIP 110005 / 3As</strain>
    </source>
</reference>
<dbReference type="AlphaFoldDB" id="D6CP76"/>
<evidence type="ECO:0000256" key="1">
    <source>
        <dbReference type="SAM" id="MobiDB-lite"/>
    </source>
</evidence>
<dbReference type="eggNOG" id="COG5285">
    <property type="taxonomic scope" value="Bacteria"/>
</dbReference>
<dbReference type="Proteomes" id="UP000078599">
    <property type="component" value="Unassembled WGS sequence"/>
</dbReference>
<reference key="1">
    <citation type="submission" date="2009-07" db="EMBL/GenBank/DDBJ databases">
        <authorList>
            <person name="Genoscope - CEA"/>
        </authorList>
    </citation>
    <scope>NUCLEOTIDE SEQUENCE</scope>
    <source>
        <strain>3As</strain>
    </source>
</reference>
<dbReference type="EMBL" id="CTRI01000003">
    <property type="protein sequence ID" value="CQR28676.1"/>
    <property type="molecule type" value="Genomic_DNA"/>
</dbReference>
<keyword evidence="2" id="KW-0223">Dioxygenase</keyword>
<dbReference type="OrthoDB" id="9791262at2"/>
<dbReference type="Proteomes" id="UP000002372">
    <property type="component" value="Chromosome"/>
</dbReference>
<reference evidence="3 5" key="4">
    <citation type="submission" date="2015-03" db="EMBL/GenBank/DDBJ databases">
        <authorList>
            <person name="Regsiter A."/>
            <person name="william w."/>
        </authorList>
    </citation>
    <scope>NUCLEOTIDE SEQUENCE [LARGE SCALE GENOMIC DNA]</scope>
    <source>
        <strain evidence="3 5">CB1</strain>
    </source>
</reference>
<evidence type="ECO:0000313" key="3">
    <source>
        <dbReference type="EMBL" id="CQR28676.1"/>
    </source>
</evidence>
<dbReference type="InterPro" id="IPR008775">
    <property type="entry name" value="Phytyl_CoA_dOase-like"/>
</dbReference>
<dbReference type="PANTHER" id="PTHR20883:SF46">
    <property type="entry name" value="PHYTANOYL-COA HYDROXYLASE"/>
    <property type="match status" value="1"/>
</dbReference>
<dbReference type="KEGG" id="thi:THI_3779"/>
<dbReference type="HOGENOM" id="CLU_1065332_0_0_4"/>
<proteinExistence type="predicted"/>